<dbReference type="Pfam" id="PF00046">
    <property type="entry name" value="Homeodomain"/>
    <property type="match status" value="1"/>
</dbReference>
<proteinExistence type="predicted"/>
<keyword evidence="10" id="KW-1185">Reference proteome</keyword>
<dbReference type="InterPro" id="IPR020479">
    <property type="entry name" value="HD_metazoa"/>
</dbReference>
<keyword evidence="2" id="KW-0217">Developmental protein</keyword>
<dbReference type="PRINTS" id="PR00024">
    <property type="entry name" value="HOMEOBOX"/>
</dbReference>
<dbReference type="InterPro" id="IPR001356">
    <property type="entry name" value="HD"/>
</dbReference>
<dbReference type="SMART" id="SM00389">
    <property type="entry name" value="HOX"/>
    <property type="match status" value="1"/>
</dbReference>
<dbReference type="InterPro" id="IPR017970">
    <property type="entry name" value="Homeobox_CS"/>
</dbReference>
<evidence type="ECO:0000259" key="8">
    <source>
        <dbReference type="PROSITE" id="PS50071"/>
    </source>
</evidence>
<dbReference type="GO" id="GO:0000981">
    <property type="term" value="F:DNA-binding transcription factor activity, RNA polymerase II-specific"/>
    <property type="evidence" value="ECO:0007669"/>
    <property type="project" value="InterPro"/>
</dbReference>
<evidence type="ECO:0000256" key="2">
    <source>
        <dbReference type="ARBA" id="ARBA00022473"/>
    </source>
</evidence>
<dbReference type="CDD" id="cd00086">
    <property type="entry name" value="homeodomain"/>
    <property type="match status" value="1"/>
</dbReference>
<dbReference type="PANTHER" id="PTHR45921">
    <property type="entry name" value="IP01054P"/>
    <property type="match status" value="1"/>
</dbReference>
<comment type="caution">
    <text evidence="9">The sequence shown here is derived from an EMBL/GenBank/DDBJ whole genome shotgun (WGS) entry which is preliminary data.</text>
</comment>
<dbReference type="Proteomes" id="UP000823561">
    <property type="component" value="Chromosome 18"/>
</dbReference>
<evidence type="ECO:0000256" key="7">
    <source>
        <dbReference type="RuleBase" id="RU000682"/>
    </source>
</evidence>
<name>A0AAV6FZJ1_9TELE</name>
<evidence type="ECO:0000256" key="4">
    <source>
        <dbReference type="ARBA" id="ARBA00023155"/>
    </source>
</evidence>
<dbReference type="InterPro" id="IPR042247">
    <property type="entry name" value="TLX1/2/3"/>
</dbReference>
<keyword evidence="3 6" id="KW-0238">DNA-binding</keyword>
<dbReference type="InterPro" id="IPR009057">
    <property type="entry name" value="Homeodomain-like_sf"/>
</dbReference>
<dbReference type="PROSITE" id="PS50071">
    <property type="entry name" value="HOMEOBOX_2"/>
    <property type="match status" value="1"/>
</dbReference>
<keyword evidence="5 6" id="KW-0539">Nucleus</keyword>
<dbReference type="SUPFAM" id="SSF46689">
    <property type="entry name" value="Homeodomain-like"/>
    <property type="match status" value="1"/>
</dbReference>
<dbReference type="GO" id="GO:0000978">
    <property type="term" value="F:RNA polymerase II cis-regulatory region sequence-specific DNA binding"/>
    <property type="evidence" value="ECO:0007669"/>
    <property type="project" value="TreeGrafter"/>
</dbReference>
<evidence type="ECO:0000256" key="6">
    <source>
        <dbReference type="PROSITE-ProRule" id="PRU00108"/>
    </source>
</evidence>
<dbReference type="PANTHER" id="PTHR45921:SF2">
    <property type="entry name" value="T-CELL LEUKEMIA HOMEOBOX PROTEIN 1"/>
    <property type="match status" value="1"/>
</dbReference>
<gene>
    <name evidence="9" type="ORF">AALO_G00236490</name>
</gene>
<sequence>MEHIGGHLHQTHVDTISFGIDQILNNADQGSCMISNPRMQDLDYGLGSIVSTAYNTMTGNYNGNNTGGYNGNAACSMGSLNSTYNMNMGMSVNGNGLNSSGVIRVPAHRPLSSMHSSITTSGASVPMALSPFTVTRRIGHPYQNRTPPKKKKPRTSFTRLQICELEKRFHRQKYLASAERAALAKALKMTDAQVKTWFQNRRTKWRRQTAEEREAERQQANRILMQLQQEAFQKTINQPATPDPICLHNSSLFALQNLQPWTENTAKMSSVSTCE</sequence>
<dbReference type="AlphaFoldDB" id="A0AAV6FZJ1"/>
<dbReference type="Gene3D" id="1.10.10.60">
    <property type="entry name" value="Homeodomain-like"/>
    <property type="match status" value="1"/>
</dbReference>
<dbReference type="EMBL" id="JADWDJ010000018">
    <property type="protein sequence ID" value="KAG5266811.1"/>
    <property type="molecule type" value="Genomic_DNA"/>
</dbReference>
<comment type="subcellular location">
    <subcellularLocation>
        <location evidence="1 6 7">Nucleus</location>
    </subcellularLocation>
</comment>
<dbReference type="FunFam" id="1.10.10.60:FF:000040">
    <property type="entry name" value="T-cell leukemia homeobox protein 3"/>
    <property type="match status" value="1"/>
</dbReference>
<organism evidence="9 10">
    <name type="scientific">Alosa alosa</name>
    <name type="common">allis shad</name>
    <dbReference type="NCBI Taxonomy" id="278164"/>
    <lineage>
        <taxon>Eukaryota</taxon>
        <taxon>Metazoa</taxon>
        <taxon>Chordata</taxon>
        <taxon>Craniata</taxon>
        <taxon>Vertebrata</taxon>
        <taxon>Euteleostomi</taxon>
        <taxon>Actinopterygii</taxon>
        <taxon>Neopterygii</taxon>
        <taxon>Teleostei</taxon>
        <taxon>Clupei</taxon>
        <taxon>Clupeiformes</taxon>
        <taxon>Clupeoidei</taxon>
        <taxon>Clupeidae</taxon>
        <taxon>Alosa</taxon>
    </lineage>
</organism>
<dbReference type="GO" id="GO:0005634">
    <property type="term" value="C:nucleus"/>
    <property type="evidence" value="ECO:0007669"/>
    <property type="project" value="UniProtKB-SubCell"/>
</dbReference>
<reference evidence="9" key="1">
    <citation type="submission" date="2020-10" db="EMBL/GenBank/DDBJ databases">
        <title>Chromosome-scale genome assembly of the Allis shad, Alosa alosa.</title>
        <authorList>
            <person name="Margot Z."/>
            <person name="Christophe K."/>
            <person name="Cabau C."/>
            <person name="Louis A."/>
            <person name="Berthelot C."/>
            <person name="Parey E."/>
            <person name="Roest Crollius H."/>
            <person name="Montfort J."/>
            <person name="Robinson-Rechavi M."/>
            <person name="Bucao C."/>
            <person name="Bouchez O."/>
            <person name="Gislard M."/>
            <person name="Lluch J."/>
            <person name="Milhes M."/>
            <person name="Lampietro C."/>
            <person name="Lopez Roques C."/>
            <person name="Donnadieu C."/>
            <person name="Braasch I."/>
            <person name="Desvignes T."/>
            <person name="Postlethwait J."/>
            <person name="Bobe J."/>
            <person name="Guiguen Y."/>
        </authorList>
    </citation>
    <scope>NUCLEOTIDE SEQUENCE</scope>
    <source>
        <strain evidence="9">M-15738</strain>
        <tissue evidence="9">Blood</tissue>
    </source>
</reference>
<dbReference type="PROSITE" id="PS00027">
    <property type="entry name" value="HOMEOBOX_1"/>
    <property type="match status" value="1"/>
</dbReference>
<keyword evidence="4 6" id="KW-0371">Homeobox</keyword>
<feature type="DNA-binding region" description="Homeobox" evidence="6">
    <location>
        <begin position="150"/>
        <end position="209"/>
    </location>
</feature>
<accession>A0AAV6FZJ1</accession>
<evidence type="ECO:0000256" key="5">
    <source>
        <dbReference type="ARBA" id="ARBA00023242"/>
    </source>
</evidence>
<evidence type="ECO:0000256" key="3">
    <source>
        <dbReference type="ARBA" id="ARBA00023125"/>
    </source>
</evidence>
<evidence type="ECO:0000313" key="10">
    <source>
        <dbReference type="Proteomes" id="UP000823561"/>
    </source>
</evidence>
<protein>
    <recommendedName>
        <fullName evidence="8">Homeobox domain-containing protein</fullName>
    </recommendedName>
</protein>
<evidence type="ECO:0000256" key="1">
    <source>
        <dbReference type="ARBA" id="ARBA00004123"/>
    </source>
</evidence>
<feature type="domain" description="Homeobox" evidence="8">
    <location>
        <begin position="148"/>
        <end position="208"/>
    </location>
</feature>
<dbReference type="GO" id="GO:0048513">
    <property type="term" value="P:animal organ development"/>
    <property type="evidence" value="ECO:0007669"/>
    <property type="project" value="TreeGrafter"/>
</dbReference>
<evidence type="ECO:0000313" key="9">
    <source>
        <dbReference type="EMBL" id="KAG5266811.1"/>
    </source>
</evidence>